<dbReference type="Gene3D" id="3.90.220.20">
    <property type="entry name" value="DNA methylase specificity domains"/>
    <property type="match status" value="2"/>
</dbReference>
<feature type="coiled-coil region" evidence="4">
    <location>
        <begin position="185"/>
        <end position="212"/>
    </location>
</feature>
<dbReference type="Pfam" id="PF01420">
    <property type="entry name" value="Methylase_S"/>
    <property type="match status" value="2"/>
</dbReference>
<protein>
    <submittedName>
        <fullName evidence="6">Type I restriction-modification system, specificity subunit S</fullName>
        <ecNumber evidence="6">3.1.21.3</ecNumber>
    </submittedName>
</protein>
<proteinExistence type="inferred from homology"/>
<dbReference type="GO" id="GO:0003677">
    <property type="term" value="F:DNA binding"/>
    <property type="evidence" value="ECO:0007669"/>
    <property type="project" value="UniProtKB-KW"/>
</dbReference>
<dbReference type="EMBL" id="FUKW01000018">
    <property type="protein sequence ID" value="SJN19000.1"/>
    <property type="molecule type" value="Genomic_DNA"/>
</dbReference>
<feature type="domain" description="Type I restriction modification DNA specificity" evidence="5">
    <location>
        <begin position="231"/>
        <end position="403"/>
    </location>
</feature>
<keyword evidence="4" id="KW-0175">Coiled coil</keyword>
<comment type="similarity">
    <text evidence="1">Belongs to the type-I restriction system S methylase family.</text>
</comment>
<evidence type="ECO:0000313" key="6">
    <source>
        <dbReference type="EMBL" id="SJN19000.1"/>
    </source>
</evidence>
<evidence type="ECO:0000313" key="7">
    <source>
        <dbReference type="Proteomes" id="UP000195611"/>
    </source>
</evidence>
<name>A0A1R4IGR6_9LACT</name>
<dbReference type="GO" id="GO:0009035">
    <property type="term" value="F:type I site-specific deoxyribonuclease activity"/>
    <property type="evidence" value="ECO:0007669"/>
    <property type="project" value="UniProtKB-EC"/>
</dbReference>
<reference evidence="6 7" key="1">
    <citation type="submission" date="2017-02" db="EMBL/GenBank/DDBJ databases">
        <authorList>
            <person name="Peterson S.W."/>
        </authorList>
    </citation>
    <scope>NUCLEOTIDE SEQUENCE [LARGE SCALE GENOMIC DNA]</scope>
    <source>
        <strain evidence="6 7">42ea</strain>
    </source>
</reference>
<evidence type="ECO:0000256" key="1">
    <source>
        <dbReference type="ARBA" id="ARBA00010923"/>
    </source>
</evidence>
<evidence type="ECO:0000256" key="4">
    <source>
        <dbReference type="SAM" id="Coils"/>
    </source>
</evidence>
<dbReference type="PANTHER" id="PTHR30408">
    <property type="entry name" value="TYPE-1 RESTRICTION ENZYME ECOKI SPECIFICITY PROTEIN"/>
    <property type="match status" value="1"/>
</dbReference>
<organism evidence="6 7">
    <name type="scientific">Marinilactibacillus psychrotolerans 42ea</name>
    <dbReference type="NCBI Taxonomy" id="1255609"/>
    <lineage>
        <taxon>Bacteria</taxon>
        <taxon>Bacillati</taxon>
        <taxon>Bacillota</taxon>
        <taxon>Bacilli</taxon>
        <taxon>Lactobacillales</taxon>
        <taxon>Carnobacteriaceae</taxon>
        <taxon>Marinilactibacillus</taxon>
    </lineage>
</organism>
<evidence type="ECO:0000256" key="3">
    <source>
        <dbReference type="ARBA" id="ARBA00023125"/>
    </source>
</evidence>
<dbReference type="Proteomes" id="UP000195611">
    <property type="component" value="Unassembled WGS sequence"/>
</dbReference>
<evidence type="ECO:0000259" key="5">
    <source>
        <dbReference type="Pfam" id="PF01420"/>
    </source>
</evidence>
<evidence type="ECO:0000256" key="2">
    <source>
        <dbReference type="ARBA" id="ARBA00022747"/>
    </source>
</evidence>
<keyword evidence="2" id="KW-0680">Restriction system</keyword>
<keyword evidence="6" id="KW-0378">Hydrolase</keyword>
<feature type="domain" description="Type I restriction modification DNA specificity" evidence="5">
    <location>
        <begin position="19"/>
        <end position="204"/>
    </location>
</feature>
<sequence>MSLSKENKYPEIRFKGFTEAWEQRKLDELVLRKKSYPLSRSIETPNSTGYKYIHYGDIHTRVADIININSKLPNINSGNYELLNEGDLVLADASEDYQGIAMPSLLAFTPEYKLVAGLHTIVLRPKKEKVDPMFLYYLIKSPIFRKYGYRIGTGMKVFGISITNVLKFESLFPNLKEQQKISSFLNSLDSALALHQQKVDKLEKLKKAYLQDIFPKKEEMPMISFSNNQGTWKIRKFKDFIKKTGKNNKEGKDYYAYSVSNKLGLVKQSEQFEGSRLDDLSKTDYKIVLPGEFVYNPARINVGSIAYNDSETIIIVSSLYVVLKMNELLNNGYILSIIATSDFINEVKRNTEGSVREYLFFNSFRNIKFPYLNSTSDQKKIGLFFQDLNKIITLTRKKVDKLKKIKKAYLQKMFV</sequence>
<dbReference type="SUPFAM" id="SSF116734">
    <property type="entry name" value="DNA methylase specificity domain"/>
    <property type="match status" value="2"/>
</dbReference>
<dbReference type="PANTHER" id="PTHR30408:SF12">
    <property type="entry name" value="TYPE I RESTRICTION ENZYME MJAVIII SPECIFICITY SUBUNIT"/>
    <property type="match status" value="1"/>
</dbReference>
<dbReference type="RefSeq" id="WP_087057014.1">
    <property type="nucleotide sequence ID" value="NZ_FUKW01000018.1"/>
</dbReference>
<dbReference type="InterPro" id="IPR000055">
    <property type="entry name" value="Restrct_endonuc_typeI_TRD"/>
</dbReference>
<gene>
    <name evidence="6" type="ORF">FM115_01060</name>
</gene>
<accession>A0A1R4IGR6</accession>
<dbReference type="GO" id="GO:0009307">
    <property type="term" value="P:DNA restriction-modification system"/>
    <property type="evidence" value="ECO:0007669"/>
    <property type="project" value="UniProtKB-KW"/>
</dbReference>
<keyword evidence="3" id="KW-0238">DNA-binding</keyword>
<dbReference type="EC" id="3.1.21.3" evidence="6"/>
<dbReference type="InterPro" id="IPR052021">
    <property type="entry name" value="Type-I_RS_S_subunit"/>
</dbReference>
<dbReference type="AlphaFoldDB" id="A0A1R4IGR6"/>
<dbReference type="InterPro" id="IPR044946">
    <property type="entry name" value="Restrct_endonuc_typeI_TRD_sf"/>
</dbReference>